<dbReference type="Proteomes" id="UP000221359">
    <property type="component" value="Segment"/>
</dbReference>
<sequence length="106" mass="11320">MSAPRWRRDGVQTAAPQTAPDVSLSARPNVSGPVLRTHPSRAGAATPGTQPALDPADPRYVQRPATKLSRRFPTSLAPTLLTQVHTSVSCSYQTPVRTVIASKVVH</sequence>
<keyword evidence="3" id="KW-1185">Reference proteome</keyword>
<dbReference type="EMBL" id="KR063281">
    <property type="protein sequence ID" value="AKJ72634.1"/>
    <property type="molecule type" value="Genomic_DNA"/>
</dbReference>
<evidence type="ECO:0000256" key="1">
    <source>
        <dbReference type="SAM" id="MobiDB-lite"/>
    </source>
</evidence>
<gene>
    <name evidence="2" type="ORF">GMA2_96</name>
</gene>
<evidence type="ECO:0000313" key="2">
    <source>
        <dbReference type="EMBL" id="AKJ72634.1"/>
    </source>
</evidence>
<evidence type="ECO:0000313" key="3">
    <source>
        <dbReference type="Proteomes" id="UP000221359"/>
    </source>
</evidence>
<proteinExistence type="predicted"/>
<name>A0A0K0N6R8_9CAUD</name>
<protein>
    <submittedName>
        <fullName evidence="2">Uncharacterized protein</fullName>
    </submittedName>
</protein>
<feature type="region of interest" description="Disordered" evidence="1">
    <location>
        <begin position="1"/>
        <end position="58"/>
    </location>
</feature>
<feature type="compositionally biased region" description="Basic and acidic residues" evidence="1">
    <location>
        <begin position="1"/>
        <end position="10"/>
    </location>
</feature>
<organism evidence="2 3">
    <name type="scientific">Gordonia phage GMA2</name>
    <dbReference type="NCBI Taxonomy" id="1647283"/>
    <lineage>
        <taxon>Viruses</taxon>
        <taxon>Duplodnaviria</taxon>
        <taxon>Heunggongvirae</taxon>
        <taxon>Uroviricota</taxon>
        <taxon>Caudoviricetes</taxon>
        <taxon>Gimaduovirus</taxon>
        <taxon>Gimaduovirus GMA2</taxon>
    </lineage>
</organism>
<accession>A0A0K0N6R8</accession>
<reference evidence="2 3" key="1">
    <citation type="journal article" date="2015" name="PLoS ONE">
        <title>Lysis to Kill: Evaluation of the Lytic Abilities, and Genomics of Nine Bacteriophages Infective for Gordonia spp. and Their Potential Use in Activated Sludge Foam Biocontrol.</title>
        <authorList>
            <person name="Dyson Z.A."/>
            <person name="Tucci J."/>
            <person name="Seviour R.J."/>
            <person name="Petrovski S."/>
        </authorList>
    </citation>
    <scope>NUCLEOTIDE SEQUENCE [LARGE SCALE GENOMIC DNA]</scope>
</reference>